<accession>T1BUJ7</accession>
<feature type="non-terminal residue" evidence="1">
    <location>
        <position position="79"/>
    </location>
</feature>
<dbReference type="InterPro" id="IPR015919">
    <property type="entry name" value="Cadherin-like_sf"/>
</dbReference>
<evidence type="ECO:0000313" key="1">
    <source>
        <dbReference type="EMBL" id="EQD72258.1"/>
    </source>
</evidence>
<sequence length="79" mass="7562">NGAALTFAIVSQPANGTVNLTNASTGAFTYTPNAGFSGTDSFTFDASDSGGASNTATETVTVNAPAVAAPTAANGSVTT</sequence>
<proteinExistence type="predicted"/>
<dbReference type="EMBL" id="AUZY01002408">
    <property type="protein sequence ID" value="EQD72258.1"/>
    <property type="molecule type" value="Genomic_DNA"/>
</dbReference>
<keyword evidence="1" id="KW-0449">Lipoprotein</keyword>
<dbReference type="GO" id="GO:0016020">
    <property type="term" value="C:membrane"/>
    <property type="evidence" value="ECO:0007669"/>
    <property type="project" value="InterPro"/>
</dbReference>
<comment type="caution">
    <text evidence="1">The sequence shown here is derived from an EMBL/GenBank/DDBJ whole genome shotgun (WGS) entry which is preliminary data.</text>
</comment>
<reference evidence="1" key="2">
    <citation type="journal article" date="2014" name="ISME J.">
        <title>Microbial stratification in low pH oxic and suboxic macroscopic growths along an acid mine drainage.</title>
        <authorList>
            <person name="Mendez-Garcia C."/>
            <person name="Mesa V."/>
            <person name="Sprenger R.R."/>
            <person name="Richter M."/>
            <person name="Diez M.S."/>
            <person name="Solano J."/>
            <person name="Bargiela R."/>
            <person name="Golyshina O.V."/>
            <person name="Manteca A."/>
            <person name="Ramos J.L."/>
            <person name="Gallego J.R."/>
            <person name="Llorente I."/>
            <person name="Martins Dos Santos V.A."/>
            <person name="Jensen O.N."/>
            <person name="Pelaez A.I."/>
            <person name="Sanchez J."/>
            <person name="Ferrer M."/>
        </authorList>
    </citation>
    <scope>NUCLEOTIDE SEQUENCE</scope>
</reference>
<name>T1BUJ7_9ZZZZ</name>
<dbReference type="Gene3D" id="2.60.40.3440">
    <property type="match status" value="1"/>
</dbReference>
<dbReference type="SUPFAM" id="SSF49313">
    <property type="entry name" value="Cadherin-like"/>
    <property type="match status" value="1"/>
</dbReference>
<feature type="non-terminal residue" evidence="1">
    <location>
        <position position="1"/>
    </location>
</feature>
<gene>
    <name evidence="1" type="ORF">B1B_03881</name>
</gene>
<organism evidence="1">
    <name type="scientific">mine drainage metagenome</name>
    <dbReference type="NCBI Taxonomy" id="410659"/>
    <lineage>
        <taxon>unclassified sequences</taxon>
        <taxon>metagenomes</taxon>
        <taxon>ecological metagenomes</taxon>
    </lineage>
</organism>
<dbReference type="GO" id="GO:0005509">
    <property type="term" value="F:calcium ion binding"/>
    <property type="evidence" value="ECO:0007669"/>
    <property type="project" value="InterPro"/>
</dbReference>
<dbReference type="Pfam" id="PF17963">
    <property type="entry name" value="Big_9"/>
    <property type="match status" value="1"/>
</dbReference>
<dbReference type="AlphaFoldDB" id="T1BUJ7"/>
<reference evidence="1" key="1">
    <citation type="submission" date="2013-08" db="EMBL/GenBank/DDBJ databases">
        <authorList>
            <person name="Mendez C."/>
            <person name="Richter M."/>
            <person name="Ferrer M."/>
            <person name="Sanchez J."/>
        </authorList>
    </citation>
    <scope>NUCLEOTIDE SEQUENCE</scope>
</reference>
<protein>
    <submittedName>
        <fullName evidence="1">Lipoprotein</fullName>
    </submittedName>
</protein>